<dbReference type="Gene3D" id="3.40.1090.10">
    <property type="entry name" value="Cytosolic phospholipase A2 catalytic domain"/>
    <property type="match status" value="1"/>
</dbReference>
<gene>
    <name evidence="5" type="ORF">EMIHUDRAFT_257975</name>
</gene>
<dbReference type="GO" id="GO:0005829">
    <property type="term" value="C:cytosol"/>
    <property type="evidence" value="ECO:0007669"/>
    <property type="project" value="TreeGrafter"/>
</dbReference>
<protein>
    <recommendedName>
        <fullName evidence="4">PLA2c domain-containing protein</fullName>
    </recommendedName>
</protein>
<dbReference type="GO" id="GO:0046475">
    <property type="term" value="P:glycerophospholipid catabolic process"/>
    <property type="evidence" value="ECO:0007669"/>
    <property type="project" value="TreeGrafter"/>
</dbReference>
<dbReference type="SUPFAM" id="SSF52151">
    <property type="entry name" value="FabD/lysophospholipase-like"/>
    <property type="match status" value="1"/>
</dbReference>
<evidence type="ECO:0000256" key="1">
    <source>
        <dbReference type="ARBA" id="ARBA00022801"/>
    </source>
</evidence>
<feature type="non-terminal residue" evidence="5">
    <location>
        <position position="185"/>
    </location>
</feature>
<evidence type="ECO:0000313" key="5">
    <source>
        <dbReference type="EMBL" id="EOD09679.1"/>
    </source>
</evidence>
<dbReference type="RefSeq" id="XP_005762108.1">
    <property type="nucleotide sequence ID" value="XM_005762051.1"/>
</dbReference>
<name>R1DLT2_EMIHU</name>
<feature type="compositionally biased region" description="Pro residues" evidence="3">
    <location>
        <begin position="1"/>
        <end position="10"/>
    </location>
</feature>
<feature type="region of interest" description="Disordered" evidence="3">
    <location>
        <begin position="1"/>
        <end position="55"/>
    </location>
</feature>
<dbReference type="PANTHER" id="PTHR10728">
    <property type="entry name" value="CYTOSOLIC PHOSPHOLIPASE A2"/>
    <property type="match status" value="1"/>
</dbReference>
<evidence type="ECO:0000256" key="2">
    <source>
        <dbReference type="ARBA" id="ARBA00023098"/>
    </source>
</evidence>
<dbReference type="InterPro" id="IPR016035">
    <property type="entry name" value="Acyl_Trfase/lysoPLipase"/>
</dbReference>
<dbReference type="PANTHER" id="PTHR10728:SF40">
    <property type="entry name" value="PATATIN FAMILY PROTEIN"/>
    <property type="match status" value="1"/>
</dbReference>
<dbReference type="InterPro" id="IPR002642">
    <property type="entry name" value="LysoPLipase_cat_dom"/>
</dbReference>
<feature type="compositionally biased region" description="Low complexity" evidence="3">
    <location>
        <begin position="34"/>
        <end position="52"/>
    </location>
</feature>
<evidence type="ECO:0000256" key="3">
    <source>
        <dbReference type="SAM" id="MobiDB-lite"/>
    </source>
</evidence>
<dbReference type="HOGENOM" id="CLU_1471958_0_0_1"/>
<organism evidence="5">
    <name type="scientific">Emiliania huxleyi</name>
    <name type="common">Coccolithophore</name>
    <name type="synonym">Pontosphaera huxleyi</name>
    <dbReference type="NCBI Taxonomy" id="2903"/>
    <lineage>
        <taxon>Eukaryota</taxon>
        <taxon>Haptista</taxon>
        <taxon>Haptophyta</taxon>
        <taxon>Prymnesiophyceae</taxon>
        <taxon>Isochrysidales</taxon>
        <taxon>Noelaerhabdaceae</taxon>
        <taxon>Emiliania</taxon>
    </lineage>
</organism>
<dbReference type="KEGG" id="ehx:EMIHUDRAFT_257975"/>
<feature type="domain" description="PLA2c" evidence="4">
    <location>
        <begin position="102"/>
        <end position="154"/>
    </location>
</feature>
<dbReference type="AlphaFoldDB" id="R1DLT2"/>
<keyword evidence="2" id="KW-0443">Lipid metabolism</keyword>
<sequence length="185" mass="19936">MATPSCPPPSSGYVKMRRQQHRQQQPLEPLVQPAAARSTAPAAATTHGTPQPRLRCCEPPSTTAKLWAGERYNGFNTVGVVDYPWPEQQLPGFQDTTVTANIGVCVSGGGCRSYAAGYGQMRALHNLHHLKRTRYLAGVSGGSWLTAVTVYNQNDTPDSVFYGASPPPEELTMAQLAELPKESLG</sequence>
<dbReference type="Pfam" id="PF01735">
    <property type="entry name" value="PLA2_B"/>
    <property type="match status" value="1"/>
</dbReference>
<evidence type="ECO:0000259" key="4">
    <source>
        <dbReference type="Pfam" id="PF01735"/>
    </source>
</evidence>
<dbReference type="GeneID" id="17255832"/>
<dbReference type="GO" id="GO:0004623">
    <property type="term" value="F:phospholipase A2 activity"/>
    <property type="evidence" value="ECO:0007669"/>
    <property type="project" value="TreeGrafter"/>
</dbReference>
<accession>R1DLT2</accession>
<dbReference type="EMBL" id="KB868668">
    <property type="protein sequence ID" value="EOD09679.1"/>
    <property type="molecule type" value="Genomic_DNA"/>
</dbReference>
<proteinExistence type="predicted"/>
<reference evidence="5" key="1">
    <citation type="submission" date="2012-07" db="EMBL/GenBank/DDBJ databases">
        <title>Genome variability drives Emilianias global distribution.</title>
        <authorList>
            <consortium name="DOE Joint Genome Institute"/>
            <person name="Read B."/>
            <person name="Kegel J."/>
            <person name="Klute M."/>
            <person name="Kuo A."/>
            <person name="Lefebvre S.C."/>
            <person name="Maumus F."/>
            <person name="Mayer C."/>
            <person name="Miller J."/>
            <person name="Allen A."/>
            <person name="Bidle K."/>
            <person name="Borodovsky M."/>
            <person name="Bowler C."/>
            <person name="Brownlee C."/>
            <person name="Claverie J.-M."/>
            <person name="Cock M."/>
            <person name="De Vargas C."/>
            <person name="Elias M."/>
            <person name="Frickenhaus S."/>
            <person name="Gladyshev V.N."/>
            <person name="Gonzalez K."/>
            <person name="Guda C."/>
            <person name="Hadaegh A."/>
            <person name="Herman E."/>
            <person name="Iglesias-Rodriguez D."/>
            <person name="Jones B."/>
            <person name="Lawson T."/>
            <person name="Leese F."/>
            <person name="Lin Y.-C."/>
            <person name="Lindquist E."/>
            <person name="Lobanov A."/>
            <person name="Lucas S."/>
            <person name="Malik S.-H.B."/>
            <person name="Marsh M.E."/>
            <person name="Mock T."/>
            <person name="Monier A."/>
            <person name="Moreau H."/>
            <person name="Mueller-Roeber B."/>
            <person name="Napier J."/>
            <person name="Ogata H."/>
            <person name="Parker M."/>
            <person name="Probert I."/>
            <person name="Quesneville H."/>
            <person name="Raines C."/>
            <person name="Rensing S."/>
            <person name="Riano-Pachon D.M."/>
            <person name="Richier S."/>
            <person name="Rokitta S."/>
            <person name="Salamov A."/>
            <person name="Sarno A.F."/>
            <person name="Schmutz J."/>
            <person name="Schroeder D."/>
            <person name="Shiraiwa Y."/>
            <person name="Soanes D.M."/>
            <person name="Valentin K."/>
            <person name="Van Der Giezen M."/>
            <person name="Van Der Peer Y."/>
            <person name="Vardi A."/>
            <person name="Verret F."/>
            <person name="Von Dassow P."/>
            <person name="Wheeler G."/>
            <person name="Williams B."/>
            <person name="Wilson W."/>
            <person name="Wolfe G."/>
            <person name="Wurch L.L."/>
            <person name="Young J."/>
            <person name="Dacks J.B."/>
            <person name="Delwiche C.F."/>
            <person name="Dyhrman S."/>
            <person name="Glockner G."/>
            <person name="John U."/>
            <person name="Richards T."/>
            <person name="Worden A.Z."/>
            <person name="Zhang X."/>
            <person name="Grigoriev I.V."/>
        </authorList>
    </citation>
    <scope>NUCLEOTIDE SEQUENCE</scope>
    <source>
        <strain evidence="5">CCMP1516</strain>
    </source>
</reference>
<keyword evidence="1" id="KW-0378">Hydrolase</keyword>